<proteinExistence type="predicted"/>
<dbReference type="OrthoDB" id="3501032at2759"/>
<gene>
    <name evidence="3" type="ORF">M419DRAFT_36498</name>
</gene>
<evidence type="ECO:0000313" key="4">
    <source>
        <dbReference type="Proteomes" id="UP000024376"/>
    </source>
</evidence>
<feature type="compositionally biased region" description="Acidic residues" evidence="1">
    <location>
        <begin position="506"/>
        <end position="519"/>
    </location>
</feature>
<feature type="compositionally biased region" description="Basic and acidic residues" evidence="1">
    <location>
        <begin position="415"/>
        <end position="425"/>
    </location>
</feature>
<name>A0A024SA11_HYPJR</name>
<accession>A0A024SA11</accession>
<dbReference type="Pfam" id="PF20150">
    <property type="entry name" value="2EXR"/>
    <property type="match status" value="1"/>
</dbReference>
<reference evidence="4" key="1">
    <citation type="journal article" date="2013" name="Ind. Biotechnol.">
        <title>Comparative genomics analysis of Trichoderma reesei strains.</title>
        <authorList>
            <person name="Koike H."/>
            <person name="Aerts A."/>
            <person name="LaButti K."/>
            <person name="Grigoriev I.V."/>
            <person name="Baker S.E."/>
        </authorList>
    </citation>
    <scope>NUCLEOTIDE SEQUENCE [LARGE SCALE GENOMIC DNA]</scope>
    <source>
        <strain evidence="4">ATCC 56765 / BCRC 32924 / NRRL 11460 / Rut C-30</strain>
    </source>
</reference>
<feature type="region of interest" description="Disordered" evidence="1">
    <location>
        <begin position="399"/>
        <end position="646"/>
    </location>
</feature>
<dbReference type="HOGENOM" id="CLU_015773_1_0_1"/>
<protein>
    <recommendedName>
        <fullName evidence="2">2EXR domain-containing protein</fullName>
    </recommendedName>
</protein>
<dbReference type="KEGG" id="trr:M419DRAFT_36498"/>
<dbReference type="InterPro" id="IPR045518">
    <property type="entry name" value="2EXR"/>
</dbReference>
<dbReference type="PANTHER" id="PTHR35910:SF1">
    <property type="entry name" value="2EXR DOMAIN-CONTAINING PROTEIN"/>
    <property type="match status" value="1"/>
</dbReference>
<organism evidence="3 4">
    <name type="scientific">Hypocrea jecorina (strain ATCC 56765 / BCRC 32924 / NRRL 11460 / Rut C-30)</name>
    <name type="common">Trichoderma reesei</name>
    <dbReference type="NCBI Taxonomy" id="1344414"/>
    <lineage>
        <taxon>Eukaryota</taxon>
        <taxon>Fungi</taxon>
        <taxon>Dikarya</taxon>
        <taxon>Ascomycota</taxon>
        <taxon>Pezizomycotina</taxon>
        <taxon>Sordariomycetes</taxon>
        <taxon>Hypocreomycetidae</taxon>
        <taxon>Hypocreales</taxon>
        <taxon>Hypocreaceae</taxon>
        <taxon>Trichoderma</taxon>
    </lineage>
</organism>
<feature type="compositionally biased region" description="Acidic residues" evidence="1">
    <location>
        <begin position="606"/>
        <end position="646"/>
    </location>
</feature>
<feature type="compositionally biased region" description="Acidic residues" evidence="1">
    <location>
        <begin position="540"/>
        <end position="575"/>
    </location>
</feature>
<dbReference type="EMBL" id="KI911150">
    <property type="protein sequence ID" value="ETS01032.1"/>
    <property type="molecule type" value="Genomic_DNA"/>
</dbReference>
<dbReference type="Proteomes" id="UP000024376">
    <property type="component" value="Unassembled WGS sequence"/>
</dbReference>
<evidence type="ECO:0000256" key="1">
    <source>
        <dbReference type="SAM" id="MobiDB-lite"/>
    </source>
</evidence>
<sequence>MHDLTALLLEEAQETDHDSYDSAAEYEFYNGKDAADENPYEGRTFHPFSKLPPELRIRVWELALVRELQPRILHFGLDLSPRPFTELDDHGDVIIDWTVQPSRELAKETRNVRRIVAVNREARDVVLKTLPHTLKLGPSRTGRGPATVHLHRDRDVAYLSAGDRFLDTLCASLRGDWQHGGRCRFEGFAENVTQLAIDCCSLSVLERLDINRLYTHILEPFPNLKRLFFDLPPTRQLTMGDRIWAGSDYVYTHEVSIRDMGNGYFRKMHVWPNADDYDDFARQLPLPNMNELGFPSPEEVTQLGHGAMILPMFVFEDRGGYRALEKLQTSWQEAYLRGIAADELTDWSSTSDGGNYEEYIDEYESEGIDDSELVEHGFHDNWDLDNLSGDQILEDDASSVGDFDFSEGNTSSDAEDGHGDGHDASNENAAAFSSPEPEPSSVLGTVSARKRRIVADSDDELPSEVPRRKHARSGGSSSGTRSDTDDEGVNEASATRKRRRRAAVVDSDDESDDGGDDDEERGKGEQNGETRKKTKHVGPEEDDEENSDGDDDDGTSDNDDDDEEEEDSDEEEQNEVADVRRLSLAARLELVPPRHRSSRNRRIESTDDEEDDEEDEDDDNDDDDEDDERSEDELIDGIAEESDESD</sequence>
<evidence type="ECO:0000313" key="3">
    <source>
        <dbReference type="EMBL" id="ETS01032.1"/>
    </source>
</evidence>
<feature type="compositionally biased region" description="Basic and acidic residues" evidence="1">
    <location>
        <begin position="520"/>
        <end position="531"/>
    </location>
</feature>
<dbReference type="AlphaFoldDB" id="A0A024SA11"/>
<evidence type="ECO:0000259" key="2">
    <source>
        <dbReference type="Pfam" id="PF20150"/>
    </source>
</evidence>
<dbReference type="PANTHER" id="PTHR35910">
    <property type="entry name" value="2EXR DOMAIN-CONTAINING PROTEIN"/>
    <property type="match status" value="1"/>
</dbReference>
<feature type="domain" description="2EXR" evidence="2">
    <location>
        <begin position="45"/>
        <end position="156"/>
    </location>
</feature>